<evidence type="ECO:0000313" key="2">
    <source>
        <dbReference type="EMBL" id="ACN15293.1"/>
    </source>
</evidence>
<accession>C0QDM9</accession>
<dbReference type="AlphaFoldDB" id="C0QDM9"/>
<reference evidence="2 3" key="1">
    <citation type="journal article" date="2009" name="Environ. Microbiol.">
        <title>Genome sequence of Desulfobacterium autotrophicum HRM2, a marine sulfate reducer oxidizing organic carbon completely to carbon dioxide.</title>
        <authorList>
            <person name="Strittmatter A.W."/>
            <person name="Liesegang H."/>
            <person name="Rabus R."/>
            <person name="Decker I."/>
            <person name="Amann J."/>
            <person name="Andres S."/>
            <person name="Henne A."/>
            <person name="Fricke W.F."/>
            <person name="Martinez-Arias R."/>
            <person name="Bartels D."/>
            <person name="Goesmann A."/>
            <person name="Krause L."/>
            <person name="Puehler A."/>
            <person name="Klenk H.P."/>
            <person name="Richter M."/>
            <person name="Schuler M."/>
            <person name="Gloeckner F.O."/>
            <person name="Meyerdierks A."/>
            <person name="Gottschalk G."/>
            <person name="Amann R."/>
        </authorList>
    </citation>
    <scope>NUCLEOTIDE SEQUENCE [LARGE SCALE GENOMIC DNA]</scope>
    <source>
        <strain evidence="3">ATCC 43914 / DSM 3382 / HRM2</strain>
    </source>
</reference>
<gene>
    <name evidence="2" type="ordered locus">HRM2_21950</name>
</gene>
<dbReference type="Proteomes" id="UP000000442">
    <property type="component" value="Chromosome"/>
</dbReference>
<keyword evidence="1" id="KW-0812">Transmembrane</keyword>
<dbReference type="RefSeq" id="WP_015904062.1">
    <property type="nucleotide sequence ID" value="NC_012108.1"/>
</dbReference>
<protein>
    <submittedName>
        <fullName evidence="2">Activator of 2-hydroxyglutaryl-CoA dehydratase (Duplicated HSP70 domain)</fullName>
    </submittedName>
</protein>
<keyword evidence="3" id="KW-1185">Reference proteome</keyword>
<feature type="transmembrane region" description="Helical" evidence="1">
    <location>
        <begin position="40"/>
        <end position="62"/>
    </location>
</feature>
<dbReference type="HOGENOM" id="CLU_1048598_0_0_7"/>
<dbReference type="EMBL" id="CP001087">
    <property type="protein sequence ID" value="ACN15293.1"/>
    <property type="molecule type" value="Genomic_DNA"/>
</dbReference>
<feature type="transmembrane region" description="Helical" evidence="1">
    <location>
        <begin position="9"/>
        <end position="28"/>
    </location>
</feature>
<evidence type="ECO:0000313" key="3">
    <source>
        <dbReference type="Proteomes" id="UP000000442"/>
    </source>
</evidence>
<organism evidence="2 3">
    <name type="scientific">Desulforapulum autotrophicum (strain ATCC 43914 / DSM 3382 / VKM B-1955 / HRM2)</name>
    <name type="common">Desulfobacterium autotrophicum</name>
    <dbReference type="NCBI Taxonomy" id="177437"/>
    <lineage>
        <taxon>Bacteria</taxon>
        <taxon>Pseudomonadati</taxon>
        <taxon>Thermodesulfobacteriota</taxon>
        <taxon>Desulfobacteria</taxon>
        <taxon>Desulfobacterales</taxon>
        <taxon>Desulfobacteraceae</taxon>
        <taxon>Desulforapulum</taxon>
    </lineage>
</organism>
<dbReference type="eggNOG" id="ENOG502ZBHR">
    <property type="taxonomic scope" value="Bacteria"/>
</dbReference>
<proteinExistence type="predicted"/>
<evidence type="ECO:0000256" key="1">
    <source>
        <dbReference type="SAM" id="Phobius"/>
    </source>
</evidence>
<dbReference type="OrthoDB" id="5415029at2"/>
<dbReference type="KEGG" id="dat:HRM2_21950"/>
<keyword evidence="1" id="KW-0472">Membrane</keyword>
<keyword evidence="1" id="KW-1133">Transmembrane helix</keyword>
<sequence length="260" mass="30569">MPVIQNKGQLWAVIVVLFAPVTAPYFFIRANSESSLKKKIVLVTVFYLCFFIVCTGEFYLFSKEKAYLAMARHTPEERQMIQMSEELMASTIALDEAIKELESMSKVISKRTAIGEALSFIGIVQVKIIRNKNDVERFTSFIQYYKASLEKEGFRDFLFIEDFFINPIVTAYLKGLEEYLADFKSLLNYTFDNFEYIDAKSPLELKNYDAYYLNYRRSVDRYSLLCTQRIKFQRSLLEKHPGLERYLPTMIQTDFLKVWE</sequence>
<name>C0QDM9_DESAH</name>